<comment type="caution">
    <text evidence="1">The sequence shown here is derived from an EMBL/GenBank/DDBJ whole genome shotgun (WGS) entry which is preliminary data.</text>
</comment>
<dbReference type="Proteomes" id="UP000419144">
    <property type="component" value="Unassembled WGS sequence"/>
</dbReference>
<keyword evidence="2" id="KW-1185">Reference proteome</keyword>
<organism evidence="1 2">
    <name type="scientific">Leishmania tarentolae</name>
    <name type="common">Sauroleishmania tarentolae</name>
    <dbReference type="NCBI Taxonomy" id="5689"/>
    <lineage>
        <taxon>Eukaryota</taxon>
        <taxon>Discoba</taxon>
        <taxon>Euglenozoa</taxon>
        <taxon>Kinetoplastea</taxon>
        <taxon>Metakinetoplastina</taxon>
        <taxon>Trypanosomatida</taxon>
        <taxon>Trypanosomatidae</taxon>
        <taxon>Leishmaniinae</taxon>
        <taxon>Leishmania</taxon>
        <taxon>lizard Leishmania</taxon>
    </lineage>
</organism>
<evidence type="ECO:0000313" key="2">
    <source>
        <dbReference type="Proteomes" id="UP000419144"/>
    </source>
</evidence>
<dbReference type="AlphaFoldDB" id="A0A640K8J9"/>
<dbReference type="EMBL" id="BLBS01000007">
    <property type="protein sequence ID" value="GET85890.1"/>
    <property type="molecule type" value="Genomic_DNA"/>
</dbReference>
<evidence type="ECO:0000313" key="1">
    <source>
        <dbReference type="EMBL" id="GET85890.1"/>
    </source>
</evidence>
<name>A0A640K8J9_LEITA</name>
<dbReference type="VEuPathDB" id="TriTrypDB:LtaPh_0602551"/>
<gene>
    <name evidence="1" type="ORF">LtaPh_0602551</name>
</gene>
<accession>A0A640K8J9</accession>
<protein>
    <submittedName>
        <fullName evidence="1">Ribonuclease H1, putative</fullName>
    </submittedName>
</protein>
<reference evidence="1" key="1">
    <citation type="submission" date="2019-11" db="EMBL/GenBank/DDBJ databases">
        <title>Leishmania tarentolae CDS.</title>
        <authorList>
            <person name="Goto Y."/>
            <person name="Yamagishi J."/>
        </authorList>
    </citation>
    <scope>NUCLEOTIDE SEQUENCE [LARGE SCALE GENOMIC DNA]</scope>
    <source>
        <strain evidence="1">Parrot Tar II</strain>
    </source>
</reference>
<proteinExistence type="predicted"/>
<sequence>MSVSGYVYVRSQGTPVRSEQRANTVTCTADVVVCRYVQLLPRALSPSVCVCVSSIHHGHLRIYTHTPLRCVKPRPHYRQRISHLVAVHLRVASHVNQLHTLTLVVLGVVARVLHRLCNVCLAVVPVTASTRTLLVVLLPRVKRVVSIPQPDQLLPQVLVLHRLLRRQHKAVQHPFLCVPGEPVNNVATVRVDGEMRKWSCEVAEGPRRRVDEVCRFQRICRGACIDKSLNNRVYDGAHLSTVVRLRLCQRHRTREVARVCQRAVVPAVAGPRLGSSIVSARTVHVDHLESLR</sequence>